<dbReference type="EMBL" id="RYZS01000001">
    <property type="protein sequence ID" value="RVU95135.1"/>
    <property type="molecule type" value="Genomic_DNA"/>
</dbReference>
<dbReference type="Proteomes" id="UP000288388">
    <property type="component" value="Unassembled WGS sequence"/>
</dbReference>
<evidence type="ECO:0000259" key="10">
    <source>
        <dbReference type="PROSITE" id="PS50929"/>
    </source>
</evidence>
<gene>
    <name evidence="11" type="ORF">EK398_10005</name>
</gene>
<evidence type="ECO:0000256" key="1">
    <source>
        <dbReference type="ARBA" id="ARBA00004651"/>
    </source>
</evidence>
<feature type="domain" description="ABC transporter" evidence="9">
    <location>
        <begin position="363"/>
        <end position="597"/>
    </location>
</feature>
<dbReference type="Pfam" id="PF00005">
    <property type="entry name" value="ABC_tran"/>
    <property type="match status" value="1"/>
</dbReference>
<dbReference type="AlphaFoldDB" id="A0A437UNE3"/>
<dbReference type="PANTHER" id="PTHR43394">
    <property type="entry name" value="ATP-DEPENDENT PERMEASE MDL1, MITOCHONDRIAL"/>
    <property type="match status" value="1"/>
</dbReference>
<evidence type="ECO:0000256" key="6">
    <source>
        <dbReference type="ARBA" id="ARBA00022989"/>
    </source>
</evidence>
<evidence type="ECO:0000256" key="4">
    <source>
        <dbReference type="ARBA" id="ARBA00022741"/>
    </source>
</evidence>
<evidence type="ECO:0000259" key="9">
    <source>
        <dbReference type="PROSITE" id="PS50893"/>
    </source>
</evidence>
<proteinExistence type="predicted"/>
<dbReference type="GO" id="GO:0005886">
    <property type="term" value="C:plasma membrane"/>
    <property type="evidence" value="ECO:0007669"/>
    <property type="project" value="UniProtKB-SubCell"/>
</dbReference>
<keyword evidence="3 8" id="KW-0812">Transmembrane</keyword>
<dbReference type="GO" id="GO:0005524">
    <property type="term" value="F:ATP binding"/>
    <property type="evidence" value="ECO:0007669"/>
    <property type="project" value="UniProtKB-KW"/>
</dbReference>
<dbReference type="Gene3D" id="1.20.1560.10">
    <property type="entry name" value="ABC transporter type 1, transmembrane domain"/>
    <property type="match status" value="1"/>
</dbReference>
<keyword evidence="7 8" id="KW-0472">Membrane</keyword>
<dbReference type="PANTHER" id="PTHR43394:SF1">
    <property type="entry name" value="ATP-BINDING CASSETTE SUB-FAMILY B MEMBER 10, MITOCHONDRIAL"/>
    <property type="match status" value="1"/>
</dbReference>
<dbReference type="InterPro" id="IPR036640">
    <property type="entry name" value="ABC1_TM_sf"/>
</dbReference>
<dbReference type="InterPro" id="IPR027417">
    <property type="entry name" value="P-loop_NTPase"/>
</dbReference>
<keyword evidence="6 8" id="KW-1133">Transmembrane helix</keyword>
<dbReference type="InterPro" id="IPR017871">
    <property type="entry name" value="ABC_transporter-like_CS"/>
</dbReference>
<dbReference type="GO" id="GO:0015421">
    <property type="term" value="F:ABC-type oligopeptide transporter activity"/>
    <property type="evidence" value="ECO:0007669"/>
    <property type="project" value="TreeGrafter"/>
</dbReference>
<dbReference type="GO" id="GO:0016887">
    <property type="term" value="F:ATP hydrolysis activity"/>
    <property type="evidence" value="ECO:0007669"/>
    <property type="project" value="InterPro"/>
</dbReference>
<feature type="transmembrane region" description="Helical" evidence="8">
    <location>
        <begin position="80"/>
        <end position="103"/>
    </location>
</feature>
<reference evidence="11 12" key="1">
    <citation type="submission" date="2018-12" db="EMBL/GenBank/DDBJ databases">
        <title>A novel vanA-carrying plasmid in a clinical isolate of Enterococcus avium.</title>
        <authorList>
            <person name="Bernasconi O.J."/>
            <person name="Luzzaro F."/>
            <person name="Endimiani A."/>
        </authorList>
    </citation>
    <scope>NUCLEOTIDE SEQUENCE [LARGE SCALE GENOMIC DNA]</scope>
    <source>
        <strain evidence="11 12">LC0559/18</strain>
    </source>
</reference>
<comment type="subcellular location">
    <subcellularLocation>
        <location evidence="1">Cell membrane</location>
        <topology evidence="1">Multi-pass membrane protein</topology>
    </subcellularLocation>
</comment>
<comment type="caution">
    <text evidence="11">The sequence shown here is derived from an EMBL/GenBank/DDBJ whole genome shotgun (WGS) entry which is preliminary data.</text>
</comment>
<dbReference type="Pfam" id="PF00664">
    <property type="entry name" value="ABC_membrane"/>
    <property type="match status" value="1"/>
</dbReference>
<dbReference type="InterPro" id="IPR003593">
    <property type="entry name" value="AAA+_ATPase"/>
</dbReference>
<dbReference type="SUPFAM" id="SSF52540">
    <property type="entry name" value="P-loop containing nucleoside triphosphate hydrolases"/>
    <property type="match status" value="1"/>
</dbReference>
<evidence type="ECO:0000256" key="7">
    <source>
        <dbReference type="ARBA" id="ARBA00023136"/>
    </source>
</evidence>
<dbReference type="InterPro" id="IPR011527">
    <property type="entry name" value="ABC1_TM_dom"/>
</dbReference>
<dbReference type="PROSITE" id="PS50929">
    <property type="entry name" value="ABC_TM1F"/>
    <property type="match status" value="1"/>
</dbReference>
<evidence type="ECO:0000256" key="8">
    <source>
        <dbReference type="SAM" id="Phobius"/>
    </source>
</evidence>
<keyword evidence="5 11" id="KW-0067">ATP-binding</keyword>
<dbReference type="SMART" id="SM00382">
    <property type="entry name" value="AAA"/>
    <property type="match status" value="1"/>
</dbReference>
<accession>A0A437UNE3</accession>
<evidence type="ECO:0000313" key="12">
    <source>
        <dbReference type="Proteomes" id="UP000288388"/>
    </source>
</evidence>
<dbReference type="CDD" id="cd18547">
    <property type="entry name" value="ABC_6TM_Tm288_like"/>
    <property type="match status" value="1"/>
</dbReference>
<evidence type="ECO:0000256" key="2">
    <source>
        <dbReference type="ARBA" id="ARBA00022448"/>
    </source>
</evidence>
<name>A0A437UNE3_ENTAV</name>
<dbReference type="PROSITE" id="PS50893">
    <property type="entry name" value="ABC_TRANSPORTER_2"/>
    <property type="match status" value="1"/>
</dbReference>
<protein>
    <submittedName>
        <fullName evidence="11">ABC transporter ATP-binding protein</fullName>
    </submittedName>
</protein>
<dbReference type="FunFam" id="3.40.50.300:FF:000287">
    <property type="entry name" value="Multidrug ABC transporter ATP-binding protein"/>
    <property type="match status" value="1"/>
</dbReference>
<dbReference type="InterPro" id="IPR003439">
    <property type="entry name" value="ABC_transporter-like_ATP-bd"/>
</dbReference>
<keyword evidence="4" id="KW-0547">Nucleotide-binding</keyword>
<evidence type="ECO:0000313" key="11">
    <source>
        <dbReference type="EMBL" id="RVU95135.1"/>
    </source>
</evidence>
<evidence type="ECO:0000256" key="3">
    <source>
        <dbReference type="ARBA" id="ARBA00022692"/>
    </source>
</evidence>
<evidence type="ECO:0000256" key="5">
    <source>
        <dbReference type="ARBA" id="ARBA00022840"/>
    </source>
</evidence>
<sequence>MSIKQVDEKKVETETPKEFKKTGIRLFKLLIEQKTRFAVIIASAICFAALMAITPLILGWGLDAIITLIRTQQITMENLFAALIQPVVWLFIAWCGVSLFSLLQEYTMASVAETLTLRLRTSLTEKLNHLPMKFFDQYKTGDILTRATLDLDKVSEVLQVGLMQMISAILSIVIGLGVMVYLSPLLTLGIVIILLVSLFLTNRLAHKNQEYFSENQAALGAVGTKAEENYSGNLLIKAYNRQQATADELDKLNEAQFQAFKKAQFVSFAINPLIRLINQLGFVTSAVVGGIMVINGQLSIGLVQAYLQYVNQVSEPITQVSYVINSLQSAFAALERIFEILDQEEEVEEVLNLSVPENVRGEVAFKHVAFGYSPDKLLMEDVNFKVKPKQMIAIVGPTGAGKTTMINLLMRFYELTNGEIEVDGKNISHFSRAEIRQKFGMVLQDTWLFEGTVADNIAYGKPDATRQEIVQAAKDAQCHHFIRTLPNGYDTIISSDGTQISQGQQQLLTIARAILADPQLLILDEATSSVDTRTEGMIQQAMDQLTTERTSFVIAHRLSTIKNADLILVMKDGSIIEQGNHSSLMKKGDFYANLYNSQFAG</sequence>
<feature type="domain" description="ABC transmembrane type-1" evidence="10">
    <location>
        <begin position="38"/>
        <end position="329"/>
    </location>
</feature>
<dbReference type="RefSeq" id="WP_127978990.1">
    <property type="nucleotide sequence ID" value="NZ_JBBJUN010000001.1"/>
</dbReference>
<organism evidence="11 12">
    <name type="scientific">Enterococcus avium</name>
    <name type="common">Streptococcus avium</name>
    <dbReference type="NCBI Taxonomy" id="33945"/>
    <lineage>
        <taxon>Bacteria</taxon>
        <taxon>Bacillati</taxon>
        <taxon>Bacillota</taxon>
        <taxon>Bacilli</taxon>
        <taxon>Lactobacillales</taxon>
        <taxon>Enterococcaceae</taxon>
        <taxon>Enterococcus</taxon>
    </lineage>
</organism>
<dbReference type="InterPro" id="IPR039421">
    <property type="entry name" value="Type_1_exporter"/>
</dbReference>
<feature type="transmembrane region" description="Helical" evidence="8">
    <location>
        <begin position="37"/>
        <end position="60"/>
    </location>
</feature>
<dbReference type="PROSITE" id="PS00211">
    <property type="entry name" value="ABC_TRANSPORTER_1"/>
    <property type="match status" value="1"/>
</dbReference>
<dbReference type="SUPFAM" id="SSF90123">
    <property type="entry name" value="ABC transporter transmembrane region"/>
    <property type="match status" value="1"/>
</dbReference>
<dbReference type="Gene3D" id="3.40.50.300">
    <property type="entry name" value="P-loop containing nucleotide triphosphate hydrolases"/>
    <property type="match status" value="1"/>
</dbReference>
<keyword evidence="2" id="KW-0813">Transport</keyword>